<accession>A0A3G5AAF5</accession>
<dbReference type="EMBL" id="MK072402">
    <property type="protein sequence ID" value="AYV84228.1"/>
    <property type="molecule type" value="Genomic_DNA"/>
</dbReference>
<sequence length="146" mass="16514">MARNKYQLIHPIVGTKVYQSKSVGAGAKKCYQELKSFNYINSGYFGVLNVDTGETYQFQINRRKVGVERKIVEEGKNEWVGVMMGKIEGLEMRVQKLEGDNHGDMLEPAKLVVEGELCHTDQLNDSARMKLKEGSEEEGSNYCTIM</sequence>
<reference evidence="1" key="1">
    <citation type="submission" date="2018-10" db="EMBL/GenBank/DDBJ databases">
        <title>Hidden diversity of soil giant viruses.</title>
        <authorList>
            <person name="Schulz F."/>
            <person name="Alteio L."/>
            <person name="Goudeau D."/>
            <person name="Ryan E.M."/>
            <person name="Malmstrom R.R."/>
            <person name="Blanchard J."/>
            <person name="Woyke T."/>
        </authorList>
    </citation>
    <scope>NUCLEOTIDE SEQUENCE</scope>
    <source>
        <strain evidence="1">HYV1</strain>
    </source>
</reference>
<gene>
    <name evidence="1" type="ORF">Hyperionvirus20_6</name>
</gene>
<evidence type="ECO:0000313" key="1">
    <source>
        <dbReference type="EMBL" id="AYV84228.1"/>
    </source>
</evidence>
<proteinExistence type="predicted"/>
<organism evidence="1">
    <name type="scientific">Hyperionvirus sp</name>
    <dbReference type="NCBI Taxonomy" id="2487770"/>
    <lineage>
        <taxon>Viruses</taxon>
        <taxon>Varidnaviria</taxon>
        <taxon>Bamfordvirae</taxon>
        <taxon>Nucleocytoviricota</taxon>
        <taxon>Megaviricetes</taxon>
        <taxon>Imitervirales</taxon>
        <taxon>Mimiviridae</taxon>
        <taxon>Klosneuvirinae</taxon>
    </lineage>
</organism>
<protein>
    <submittedName>
        <fullName evidence="1">Uncharacterized protein</fullName>
    </submittedName>
</protein>
<name>A0A3G5AAF5_9VIRU</name>